<reference evidence="2 3" key="1">
    <citation type="submission" date="2021-06" db="EMBL/GenBank/DDBJ databases">
        <title>Sphingomonas sp. XMGL2, whole genome shotgun sequencing project.</title>
        <authorList>
            <person name="Zhao G."/>
            <person name="Shen L."/>
        </authorList>
    </citation>
    <scope>NUCLEOTIDE SEQUENCE [LARGE SCALE GENOMIC DNA]</scope>
    <source>
        <strain evidence="2 3">XMGL2</strain>
    </source>
</reference>
<dbReference type="EMBL" id="JAHKRT010000001">
    <property type="protein sequence ID" value="MBU3076649.1"/>
    <property type="molecule type" value="Genomic_DNA"/>
</dbReference>
<dbReference type="Proteomes" id="UP000776276">
    <property type="component" value="Unassembled WGS sequence"/>
</dbReference>
<keyword evidence="1" id="KW-0472">Membrane</keyword>
<dbReference type="RefSeq" id="WP_216319200.1">
    <property type="nucleotide sequence ID" value="NZ_JAHKRT010000001.1"/>
</dbReference>
<evidence type="ECO:0000313" key="3">
    <source>
        <dbReference type="Proteomes" id="UP000776276"/>
    </source>
</evidence>
<sequence>MAKLASLFATLGIGTAVMRPDLAHLAWVAVFASTMMATAAIGRQRAYHAGNRVIS</sequence>
<name>A0ABS6BEA9_9SPHN</name>
<comment type="caution">
    <text evidence="2">The sequence shown here is derived from an EMBL/GenBank/DDBJ whole genome shotgun (WGS) entry which is preliminary data.</text>
</comment>
<accession>A0ABS6BEA9</accession>
<evidence type="ECO:0000256" key="1">
    <source>
        <dbReference type="SAM" id="Phobius"/>
    </source>
</evidence>
<protein>
    <submittedName>
        <fullName evidence="2">Uncharacterized protein</fullName>
    </submittedName>
</protein>
<feature type="transmembrane region" description="Helical" evidence="1">
    <location>
        <begin position="26"/>
        <end position="42"/>
    </location>
</feature>
<keyword evidence="1" id="KW-1133">Transmembrane helix</keyword>
<keyword evidence="1" id="KW-0812">Transmembrane</keyword>
<keyword evidence="3" id="KW-1185">Reference proteome</keyword>
<gene>
    <name evidence="2" type="ORF">KOF26_02120</name>
</gene>
<proteinExistence type="predicted"/>
<organism evidence="2 3">
    <name type="scientific">Sphingomonas quercus</name>
    <dbReference type="NCBI Taxonomy" id="2842451"/>
    <lineage>
        <taxon>Bacteria</taxon>
        <taxon>Pseudomonadati</taxon>
        <taxon>Pseudomonadota</taxon>
        <taxon>Alphaproteobacteria</taxon>
        <taxon>Sphingomonadales</taxon>
        <taxon>Sphingomonadaceae</taxon>
        <taxon>Sphingomonas</taxon>
    </lineage>
</organism>
<evidence type="ECO:0000313" key="2">
    <source>
        <dbReference type="EMBL" id="MBU3076649.1"/>
    </source>
</evidence>